<feature type="region of interest" description="Disordered" evidence="1">
    <location>
        <begin position="1"/>
        <end position="28"/>
    </location>
</feature>
<feature type="compositionally biased region" description="Basic and acidic residues" evidence="1">
    <location>
        <begin position="92"/>
        <end position="101"/>
    </location>
</feature>
<feature type="region of interest" description="Disordered" evidence="1">
    <location>
        <begin position="774"/>
        <end position="807"/>
    </location>
</feature>
<evidence type="ECO:0000256" key="1">
    <source>
        <dbReference type="SAM" id="MobiDB-lite"/>
    </source>
</evidence>
<dbReference type="GeneID" id="94840641"/>
<feature type="compositionally biased region" description="Basic and acidic residues" evidence="1">
    <location>
        <begin position="403"/>
        <end position="414"/>
    </location>
</feature>
<name>A0A1J4JZS3_9EUKA</name>
<dbReference type="EMBL" id="MLAK01000792">
    <property type="protein sequence ID" value="OHT04483.1"/>
    <property type="molecule type" value="Genomic_DNA"/>
</dbReference>
<feature type="compositionally biased region" description="Polar residues" evidence="1">
    <location>
        <begin position="796"/>
        <end position="807"/>
    </location>
</feature>
<protein>
    <submittedName>
        <fullName evidence="2">Uncharacterized protein</fullName>
    </submittedName>
</protein>
<dbReference type="RefSeq" id="XP_068357619.1">
    <property type="nucleotide sequence ID" value="XM_068505937.1"/>
</dbReference>
<proteinExistence type="predicted"/>
<dbReference type="PANTHER" id="PTHR47026:SF2">
    <property type="entry name" value="FLAGELLAR ASSOCIATED PROTEIN"/>
    <property type="match status" value="1"/>
</dbReference>
<evidence type="ECO:0000313" key="2">
    <source>
        <dbReference type="EMBL" id="OHT04483.1"/>
    </source>
</evidence>
<dbReference type="AlphaFoldDB" id="A0A1J4JZS3"/>
<gene>
    <name evidence="2" type="ORF">TRFO_28048</name>
</gene>
<dbReference type="PANTHER" id="PTHR47026">
    <property type="entry name" value="PIGMENTOSA GTPASE REGULATOR-LIKE PROTEIN, PUTATIVE-RELATED"/>
    <property type="match status" value="1"/>
</dbReference>
<sequence>MNELEELLAQVKPSPTSPFTNKKYSPAAEKEETPLFSLFNNKEKILTNSDNSSPLDMINLIPEDKISSTSKLMDRIKEKNKKIISHEFPSVENKKMKRTETDSNVVALSDREINCIPESKQRKSKNSPSKSQKSTEIDDKLNGKLNGKLNDKLSDSMSEKLSDKFSENFGRKDDEDDDDDDGGPVGLGIRQPSFSNLTTGHLIPKGLDEADINLDKVEEEDDPVIVLTKKTEVQDVLVGLNVRQSSMANFNLTSNNINDEYLVDKNENTKQNNQIDTPLFNEVNIAEVLAKRNAERYKKMGYDPNMNMVRNNSLQNFQLSSSLEKKNTPYRNSSMATFFPISSISENGNEINKLSPNKNTRKIKRVTSSGIEYYDDKQNCIYDSKNNFEDESDEIDEQANNKSKNEKRNEKTCKDLNNGWNANPFTPGLMTPDIEMSEENTPQLPADFHLDLHELAETRGYDDDKGSQRIPERLRYVIEQETPRISQESVTYLALCGIDIVGYRESKVQDAIVKMRQIEKKCIYCGFVNESAYVQDILDNTIKKLKDLKRYETMPSHTEANNNLISAQNEYALLTKAWESKKAEINTELELALNDLKMKFEHEKNEINKKWNSKSLKNRYNKPSPTLIDMKYVAKKMMNQHRFEEVAQVAKTIKRKEINESNEASDRMKKGYQSALNQLKKKYAIEEKTIRSQFDTRLSQAERQAKIEMLPFQRKVDKFSTKKENIEETMRRNPEMKKTKTRGVSILKRSSKLPPNITIGLNTKLNLKSVVPTARSIKSSKSPKSSHSRIMRPVSQMRNRSSESSLM</sequence>
<feature type="compositionally biased region" description="Polar residues" evidence="1">
    <location>
        <begin position="13"/>
        <end position="23"/>
    </location>
</feature>
<feature type="region of interest" description="Disordered" evidence="1">
    <location>
        <begin position="388"/>
        <end position="424"/>
    </location>
</feature>
<accession>A0A1J4JZS3</accession>
<feature type="compositionally biased region" description="Basic and acidic residues" evidence="1">
    <location>
        <begin position="149"/>
        <end position="173"/>
    </location>
</feature>
<dbReference type="Proteomes" id="UP000179807">
    <property type="component" value="Unassembled WGS sequence"/>
</dbReference>
<feature type="compositionally biased region" description="Basic and acidic residues" evidence="1">
    <location>
        <begin position="133"/>
        <end position="142"/>
    </location>
</feature>
<reference evidence="2" key="1">
    <citation type="submission" date="2016-10" db="EMBL/GenBank/DDBJ databases">
        <authorList>
            <person name="Benchimol M."/>
            <person name="Almeida L.G."/>
            <person name="Vasconcelos A.T."/>
            <person name="Perreira-Neves A."/>
            <person name="Rosa I.A."/>
            <person name="Tasca T."/>
            <person name="Bogo M.R."/>
            <person name="de Souza W."/>
        </authorList>
    </citation>
    <scope>NUCLEOTIDE SEQUENCE [LARGE SCALE GENOMIC DNA]</scope>
    <source>
        <strain evidence="2">K</strain>
    </source>
</reference>
<keyword evidence="3" id="KW-1185">Reference proteome</keyword>
<feature type="region of interest" description="Disordered" evidence="1">
    <location>
        <begin position="87"/>
        <end position="193"/>
    </location>
</feature>
<evidence type="ECO:0000313" key="3">
    <source>
        <dbReference type="Proteomes" id="UP000179807"/>
    </source>
</evidence>
<organism evidence="2 3">
    <name type="scientific">Tritrichomonas foetus</name>
    <dbReference type="NCBI Taxonomy" id="1144522"/>
    <lineage>
        <taxon>Eukaryota</taxon>
        <taxon>Metamonada</taxon>
        <taxon>Parabasalia</taxon>
        <taxon>Tritrichomonadida</taxon>
        <taxon>Tritrichomonadidae</taxon>
        <taxon>Tritrichomonas</taxon>
    </lineage>
</organism>
<comment type="caution">
    <text evidence="2">The sequence shown here is derived from an EMBL/GenBank/DDBJ whole genome shotgun (WGS) entry which is preliminary data.</text>
</comment>
<dbReference type="VEuPathDB" id="TrichDB:TRFO_28048"/>